<proteinExistence type="predicted"/>
<accession>A0A8S5U1L2</accession>
<dbReference type="EMBL" id="BK015984">
    <property type="protein sequence ID" value="DAF88352.1"/>
    <property type="molecule type" value="Genomic_DNA"/>
</dbReference>
<name>A0A8S5U1L2_9CAUD</name>
<organism evidence="1">
    <name type="scientific">Myoviridae sp. ctu3o5</name>
    <dbReference type="NCBI Taxonomy" id="2825198"/>
    <lineage>
        <taxon>Viruses</taxon>
        <taxon>Duplodnaviria</taxon>
        <taxon>Heunggongvirae</taxon>
        <taxon>Uroviricota</taxon>
        <taxon>Caudoviricetes</taxon>
    </lineage>
</organism>
<protein>
    <submittedName>
        <fullName evidence="1">Uncharacterized protein</fullName>
    </submittedName>
</protein>
<reference evidence="1" key="1">
    <citation type="journal article" date="2021" name="Proc. Natl. Acad. Sci. U.S.A.">
        <title>A Catalog of Tens of Thousands of Viruses from Human Metagenomes Reveals Hidden Associations with Chronic Diseases.</title>
        <authorList>
            <person name="Tisza M.J."/>
            <person name="Buck C.B."/>
        </authorList>
    </citation>
    <scope>NUCLEOTIDE SEQUENCE</scope>
    <source>
        <strain evidence="1">Ctu3o5</strain>
    </source>
</reference>
<evidence type="ECO:0000313" key="1">
    <source>
        <dbReference type="EMBL" id="DAF88352.1"/>
    </source>
</evidence>
<sequence>MSDRKTVKRCESAPIIAVQRVSSVQLVALTHLLF</sequence>